<dbReference type="SUPFAM" id="SSF53098">
    <property type="entry name" value="Ribonuclease H-like"/>
    <property type="match status" value="1"/>
</dbReference>
<feature type="domain" description="Integrase catalytic" evidence="1">
    <location>
        <begin position="1"/>
        <end position="115"/>
    </location>
</feature>
<evidence type="ECO:0000259" key="1">
    <source>
        <dbReference type="PROSITE" id="PS50994"/>
    </source>
</evidence>
<dbReference type="Proteomes" id="UP001152523">
    <property type="component" value="Unassembled WGS sequence"/>
</dbReference>
<dbReference type="Gene3D" id="3.30.420.10">
    <property type="entry name" value="Ribonuclease H-like superfamily/Ribonuclease H"/>
    <property type="match status" value="1"/>
</dbReference>
<dbReference type="PANTHER" id="PTHR37984">
    <property type="entry name" value="PROTEIN CBG26694"/>
    <property type="match status" value="1"/>
</dbReference>
<dbReference type="GO" id="GO:0015074">
    <property type="term" value="P:DNA integration"/>
    <property type="evidence" value="ECO:0007669"/>
    <property type="project" value="InterPro"/>
</dbReference>
<keyword evidence="3" id="KW-1185">Reference proteome</keyword>
<protein>
    <recommendedName>
        <fullName evidence="1">Integrase catalytic domain-containing protein</fullName>
    </recommendedName>
</protein>
<evidence type="ECO:0000313" key="2">
    <source>
        <dbReference type="EMBL" id="CAH9141201.1"/>
    </source>
</evidence>
<dbReference type="PANTHER" id="PTHR37984:SF5">
    <property type="entry name" value="PROTEIN NYNRIN-LIKE"/>
    <property type="match status" value="1"/>
</dbReference>
<dbReference type="InterPro" id="IPR001584">
    <property type="entry name" value="Integrase_cat-core"/>
</dbReference>
<evidence type="ECO:0000313" key="3">
    <source>
        <dbReference type="Proteomes" id="UP001152523"/>
    </source>
</evidence>
<dbReference type="InterPro" id="IPR012337">
    <property type="entry name" value="RNaseH-like_sf"/>
</dbReference>
<proteinExistence type="predicted"/>
<dbReference type="PROSITE" id="PS50994">
    <property type="entry name" value="INTEGRASE"/>
    <property type="match status" value="1"/>
</dbReference>
<dbReference type="AlphaFoldDB" id="A0AAV0FZT5"/>
<dbReference type="InterPro" id="IPR050951">
    <property type="entry name" value="Retrovirus_Pol_polyprotein"/>
</dbReference>
<gene>
    <name evidence="2" type="ORF">CEPIT_LOCUS38946</name>
</gene>
<sequence>MPNCQVAELFTKEAVKLHGFAKTIVSDRDNIFMSSFSSEIFRLAGTQLKYSTAYHPQTDGQTEVVNRCLKTYLRCLTGRKPKQWSQWLHWAEFWYNTNYHSSLKQTPYRALFGQDPPAVIRGDATLIAVEEVSRLTA</sequence>
<accession>A0AAV0FZT5</accession>
<dbReference type="InterPro" id="IPR036397">
    <property type="entry name" value="RNaseH_sf"/>
</dbReference>
<comment type="caution">
    <text evidence="2">The sequence shown here is derived from an EMBL/GenBank/DDBJ whole genome shotgun (WGS) entry which is preliminary data.</text>
</comment>
<organism evidence="2 3">
    <name type="scientific">Cuscuta epithymum</name>
    <dbReference type="NCBI Taxonomy" id="186058"/>
    <lineage>
        <taxon>Eukaryota</taxon>
        <taxon>Viridiplantae</taxon>
        <taxon>Streptophyta</taxon>
        <taxon>Embryophyta</taxon>
        <taxon>Tracheophyta</taxon>
        <taxon>Spermatophyta</taxon>
        <taxon>Magnoliopsida</taxon>
        <taxon>eudicotyledons</taxon>
        <taxon>Gunneridae</taxon>
        <taxon>Pentapetalae</taxon>
        <taxon>asterids</taxon>
        <taxon>lamiids</taxon>
        <taxon>Solanales</taxon>
        <taxon>Convolvulaceae</taxon>
        <taxon>Cuscuteae</taxon>
        <taxon>Cuscuta</taxon>
        <taxon>Cuscuta subgen. Cuscuta</taxon>
    </lineage>
</organism>
<dbReference type="EMBL" id="CAMAPF010001029">
    <property type="protein sequence ID" value="CAH9141201.1"/>
    <property type="molecule type" value="Genomic_DNA"/>
</dbReference>
<dbReference type="GO" id="GO:0003676">
    <property type="term" value="F:nucleic acid binding"/>
    <property type="evidence" value="ECO:0007669"/>
    <property type="project" value="InterPro"/>
</dbReference>
<reference evidence="2" key="1">
    <citation type="submission" date="2022-07" db="EMBL/GenBank/DDBJ databases">
        <authorList>
            <person name="Macas J."/>
            <person name="Novak P."/>
            <person name="Neumann P."/>
        </authorList>
    </citation>
    <scope>NUCLEOTIDE SEQUENCE</scope>
</reference>
<name>A0AAV0FZT5_9ASTE</name>